<dbReference type="Gene3D" id="1.20.120.430">
    <property type="entry name" value="tRNA modification GTPase MnmE domain 2"/>
    <property type="match status" value="1"/>
</dbReference>
<dbReference type="Proteomes" id="UP000646579">
    <property type="component" value="Unassembled WGS sequence"/>
</dbReference>
<keyword evidence="3 8" id="KW-0547">Nucleotide-binding</keyword>
<feature type="domain" description="TrmE-type G" evidence="9">
    <location>
        <begin position="215"/>
        <end position="357"/>
    </location>
</feature>
<dbReference type="PANTHER" id="PTHR42714">
    <property type="entry name" value="TRNA MODIFICATION GTPASE GTPBP3"/>
    <property type="match status" value="1"/>
</dbReference>
<dbReference type="CDD" id="cd04164">
    <property type="entry name" value="trmE"/>
    <property type="match status" value="1"/>
</dbReference>
<keyword evidence="7 8" id="KW-0342">GTP-binding</keyword>
<dbReference type="EC" id="3.6.-.-" evidence="8"/>
<sequence>MRGGDTIVALSSGGLPSGVAVIRISGPAVRQILGDFAGGVPAPRALSLAAIGADTILDRGLVAYFPGPNSFTGEDVAELQVHGSPAGVKAIIRHLAGLPGIRLAEPGEFTRRAFENGKLDLTEAEGLGDLLASETESQRRQALARLEGGPRSRVASWRRSLLWLRAELEAQLDFSDEGDVAEDLPATFIDTLNALRQDLTSALAQIEGGRIVREGFRIALAGAPNVGKSSLLNALSMSEVAIVTAEAGTTRDVREVSLDLGGHLVTLLDLAGLRQTDSLAEEEGVRRARVAMESADLVLWMTAPDVVADEPPPIAGRDVWTVANKSDIGPRQSGISISTKTGEGLETLRARLHSHVAEQIGASAHATFSHERDRVSLEAALSAIDEAKTMLHSAEVAADLLRAATSALERLVGRIDAEAVLDELFVNFCIGK</sequence>
<evidence type="ECO:0000256" key="1">
    <source>
        <dbReference type="ARBA" id="ARBA00011043"/>
    </source>
</evidence>
<feature type="binding site" evidence="8">
    <location>
        <begin position="244"/>
        <end position="250"/>
    </location>
    <ligand>
        <name>GTP</name>
        <dbReference type="ChEBI" id="CHEBI:37565"/>
    </ligand>
</feature>
<dbReference type="EMBL" id="BMZE01000002">
    <property type="protein sequence ID" value="GHA23419.1"/>
    <property type="molecule type" value="Genomic_DNA"/>
</dbReference>
<dbReference type="NCBIfam" id="TIGR00231">
    <property type="entry name" value="small_GTP"/>
    <property type="match status" value="1"/>
</dbReference>
<feature type="binding site" evidence="8">
    <location>
        <begin position="225"/>
        <end position="230"/>
    </location>
    <ligand>
        <name>GTP</name>
        <dbReference type="ChEBI" id="CHEBI:37565"/>
    </ligand>
</feature>
<dbReference type="NCBIfam" id="NF003661">
    <property type="entry name" value="PRK05291.1-3"/>
    <property type="match status" value="1"/>
</dbReference>
<dbReference type="SUPFAM" id="SSF52540">
    <property type="entry name" value="P-loop containing nucleoside triphosphate hydrolases"/>
    <property type="match status" value="1"/>
</dbReference>
<dbReference type="GO" id="GO:0005737">
    <property type="term" value="C:cytoplasm"/>
    <property type="evidence" value="ECO:0007669"/>
    <property type="project" value="UniProtKB-SubCell"/>
</dbReference>
<accession>A0A918S618</accession>
<dbReference type="InterPro" id="IPR031168">
    <property type="entry name" value="G_TrmE"/>
</dbReference>
<comment type="caution">
    <text evidence="8">Lacks conserved residue(s) required for the propagation of feature annotation.</text>
</comment>
<evidence type="ECO:0000256" key="8">
    <source>
        <dbReference type="HAMAP-Rule" id="MF_00379"/>
    </source>
</evidence>
<dbReference type="FunFam" id="3.30.1360.120:FF:000007">
    <property type="entry name" value="tRNA modification GTPase GTPBP3, mitochondrial"/>
    <property type="match status" value="1"/>
</dbReference>
<dbReference type="InterPro" id="IPR005225">
    <property type="entry name" value="Small_GTP-bd"/>
</dbReference>
<dbReference type="PRINTS" id="PR00326">
    <property type="entry name" value="GTP1OBG"/>
</dbReference>
<feature type="binding site" evidence="8">
    <location>
        <position position="78"/>
    </location>
    <ligand>
        <name>(6S)-5-formyl-5,6,7,8-tetrahydrofolate</name>
        <dbReference type="ChEBI" id="CHEBI:57457"/>
    </ligand>
</feature>
<dbReference type="GO" id="GO:0002098">
    <property type="term" value="P:tRNA wobble uridine modification"/>
    <property type="evidence" value="ECO:0007669"/>
    <property type="project" value="TreeGrafter"/>
</dbReference>
<dbReference type="GO" id="GO:0003924">
    <property type="term" value="F:GTPase activity"/>
    <property type="evidence" value="ECO:0007669"/>
    <property type="project" value="UniProtKB-UniRule"/>
</dbReference>
<dbReference type="PROSITE" id="PS51709">
    <property type="entry name" value="G_TRME"/>
    <property type="match status" value="1"/>
</dbReference>
<dbReference type="GO" id="GO:0005525">
    <property type="term" value="F:GTP binding"/>
    <property type="evidence" value="ECO:0007669"/>
    <property type="project" value="UniProtKB-UniRule"/>
</dbReference>
<dbReference type="HAMAP" id="MF_00379">
    <property type="entry name" value="GTPase_MnmE"/>
    <property type="match status" value="1"/>
</dbReference>
<keyword evidence="2 8" id="KW-0819">tRNA processing</keyword>
<keyword evidence="8" id="KW-0479">Metal-binding</keyword>
<feature type="binding site" evidence="8">
    <location>
        <position position="118"/>
    </location>
    <ligand>
        <name>(6S)-5-formyl-5,6,7,8-tetrahydrofolate</name>
        <dbReference type="ChEBI" id="CHEBI:57457"/>
    </ligand>
</feature>
<evidence type="ECO:0000256" key="5">
    <source>
        <dbReference type="ARBA" id="ARBA00022842"/>
    </source>
</evidence>
<reference evidence="10" key="1">
    <citation type="journal article" date="2014" name="Int. J. Syst. Evol. Microbiol.">
        <title>Complete genome sequence of Corynebacterium casei LMG S-19264T (=DSM 44701T), isolated from a smear-ripened cheese.</title>
        <authorList>
            <consortium name="US DOE Joint Genome Institute (JGI-PGF)"/>
            <person name="Walter F."/>
            <person name="Albersmeier A."/>
            <person name="Kalinowski J."/>
            <person name="Ruckert C."/>
        </authorList>
    </citation>
    <scope>NUCLEOTIDE SEQUENCE</scope>
    <source>
        <strain evidence="10">KCTC 32437</strain>
    </source>
</reference>
<comment type="caution">
    <text evidence="10">The sequence shown here is derived from an EMBL/GenBank/DDBJ whole genome shotgun (WGS) entry which is preliminary data.</text>
</comment>
<evidence type="ECO:0000259" key="9">
    <source>
        <dbReference type="PROSITE" id="PS51709"/>
    </source>
</evidence>
<dbReference type="PANTHER" id="PTHR42714:SF2">
    <property type="entry name" value="TRNA MODIFICATION GTPASE GTPBP3, MITOCHONDRIAL"/>
    <property type="match status" value="1"/>
</dbReference>
<dbReference type="InterPro" id="IPR027368">
    <property type="entry name" value="MnmE_dom2"/>
</dbReference>
<comment type="cofactor">
    <cofactor evidence="8">
        <name>K(+)</name>
        <dbReference type="ChEBI" id="CHEBI:29103"/>
    </cofactor>
    <text evidence="8">Binds 1 potassium ion per subunit.</text>
</comment>
<comment type="function">
    <text evidence="8">Exhibits a very high intrinsic GTPase hydrolysis rate. Involved in the addition of a carboxymethylaminomethyl (cmnm) group at the wobble position (U34) of certain tRNAs, forming tRNA-cmnm(5)s(2)U34.</text>
</comment>
<comment type="subunit">
    <text evidence="8">Homodimer. Heterotetramer of two MnmE and two MnmG subunits.</text>
</comment>
<keyword evidence="8" id="KW-0963">Cytoplasm</keyword>
<evidence type="ECO:0000256" key="7">
    <source>
        <dbReference type="ARBA" id="ARBA00023134"/>
    </source>
</evidence>
<dbReference type="Gene3D" id="3.40.50.300">
    <property type="entry name" value="P-loop containing nucleotide triphosphate hydrolases"/>
    <property type="match status" value="1"/>
</dbReference>
<keyword evidence="4 8" id="KW-0378">Hydrolase</keyword>
<evidence type="ECO:0000313" key="11">
    <source>
        <dbReference type="Proteomes" id="UP000646579"/>
    </source>
</evidence>
<dbReference type="InterPro" id="IPR025867">
    <property type="entry name" value="MnmE_helical"/>
</dbReference>
<dbReference type="Pfam" id="PF12631">
    <property type="entry name" value="MnmE_helical"/>
    <property type="match status" value="1"/>
</dbReference>
<dbReference type="RefSeq" id="WP_189425415.1">
    <property type="nucleotide sequence ID" value="NZ_BMZE01000002.1"/>
</dbReference>
<dbReference type="AlphaFoldDB" id="A0A918S618"/>
<reference evidence="10" key="2">
    <citation type="submission" date="2020-09" db="EMBL/GenBank/DDBJ databases">
        <authorList>
            <person name="Sun Q."/>
            <person name="Kim S."/>
        </authorList>
    </citation>
    <scope>NUCLEOTIDE SEQUENCE</scope>
    <source>
        <strain evidence="10">KCTC 32437</strain>
    </source>
</reference>
<dbReference type="Pfam" id="PF01926">
    <property type="entry name" value="MMR_HSR1"/>
    <property type="match status" value="1"/>
</dbReference>
<evidence type="ECO:0000256" key="6">
    <source>
        <dbReference type="ARBA" id="ARBA00022958"/>
    </source>
</evidence>
<dbReference type="Gene3D" id="3.30.1360.120">
    <property type="entry name" value="Probable tRNA modification gtpase trme, domain 1"/>
    <property type="match status" value="1"/>
</dbReference>
<comment type="similarity">
    <text evidence="1 8">Belongs to the TRAFAC class TrmE-Era-EngA-EngB-Septin-like GTPase superfamily. TrmE GTPase family.</text>
</comment>
<evidence type="ECO:0000256" key="2">
    <source>
        <dbReference type="ARBA" id="ARBA00022694"/>
    </source>
</evidence>
<feature type="binding site" evidence="8">
    <location>
        <position position="250"/>
    </location>
    <ligand>
        <name>Mg(2+)</name>
        <dbReference type="ChEBI" id="CHEBI:18420"/>
    </ligand>
</feature>
<keyword evidence="5 8" id="KW-0460">Magnesium</keyword>
<dbReference type="InterPro" id="IPR006073">
    <property type="entry name" value="GTP-bd"/>
</dbReference>
<dbReference type="CDD" id="cd14858">
    <property type="entry name" value="TrmE_N"/>
    <property type="match status" value="1"/>
</dbReference>
<evidence type="ECO:0000256" key="3">
    <source>
        <dbReference type="ARBA" id="ARBA00022741"/>
    </source>
</evidence>
<dbReference type="GO" id="GO:0046872">
    <property type="term" value="F:metal ion binding"/>
    <property type="evidence" value="ECO:0007669"/>
    <property type="project" value="UniProtKB-KW"/>
</dbReference>
<gene>
    <name evidence="8 10" type="primary">mnmE</name>
    <name evidence="8" type="synonym">trmE</name>
    <name evidence="10" type="ORF">GCM10007989_18630</name>
</gene>
<evidence type="ECO:0000256" key="4">
    <source>
        <dbReference type="ARBA" id="ARBA00022801"/>
    </source>
</evidence>
<dbReference type="InterPro" id="IPR027266">
    <property type="entry name" value="TrmE/GcvT-like"/>
</dbReference>
<feature type="binding site" evidence="8">
    <location>
        <position position="229"/>
    </location>
    <ligand>
        <name>Mg(2+)</name>
        <dbReference type="ChEBI" id="CHEBI:18420"/>
    </ligand>
</feature>
<protein>
    <recommendedName>
        <fullName evidence="8">tRNA modification GTPase MnmE</fullName>
        <ecNumber evidence="8">3.6.-.-</ecNumber>
    </recommendedName>
</protein>
<dbReference type="GO" id="GO:0030488">
    <property type="term" value="P:tRNA methylation"/>
    <property type="evidence" value="ECO:0007669"/>
    <property type="project" value="TreeGrafter"/>
</dbReference>
<keyword evidence="11" id="KW-1185">Reference proteome</keyword>
<comment type="subcellular location">
    <subcellularLocation>
        <location evidence="8">Cytoplasm</location>
    </subcellularLocation>
</comment>
<dbReference type="InterPro" id="IPR018948">
    <property type="entry name" value="GTP-bd_TrmE_N"/>
</dbReference>
<dbReference type="Pfam" id="PF10396">
    <property type="entry name" value="TrmE_N"/>
    <property type="match status" value="1"/>
</dbReference>
<feature type="binding site" evidence="8">
    <location>
        <position position="432"/>
    </location>
    <ligand>
        <name>(6S)-5-formyl-5,6,7,8-tetrahydrofolate</name>
        <dbReference type="ChEBI" id="CHEBI:57457"/>
    </ligand>
</feature>
<evidence type="ECO:0000313" key="10">
    <source>
        <dbReference type="EMBL" id="GHA23419.1"/>
    </source>
</evidence>
<proteinExistence type="inferred from homology"/>
<organism evidence="10 11">
    <name type="scientific">Devosia pacifica</name>
    <dbReference type="NCBI Taxonomy" id="1335967"/>
    <lineage>
        <taxon>Bacteria</taxon>
        <taxon>Pseudomonadati</taxon>
        <taxon>Pseudomonadota</taxon>
        <taxon>Alphaproteobacteria</taxon>
        <taxon>Hyphomicrobiales</taxon>
        <taxon>Devosiaceae</taxon>
        <taxon>Devosia</taxon>
    </lineage>
</organism>
<name>A0A918S618_9HYPH</name>
<dbReference type="InterPro" id="IPR027417">
    <property type="entry name" value="P-loop_NTPase"/>
</dbReference>
<dbReference type="InterPro" id="IPR004520">
    <property type="entry name" value="GTPase_MnmE"/>
</dbReference>
<keyword evidence="6 8" id="KW-0630">Potassium</keyword>
<feature type="binding site" evidence="8">
    <location>
        <position position="23"/>
    </location>
    <ligand>
        <name>(6S)-5-formyl-5,6,7,8-tetrahydrofolate</name>
        <dbReference type="ChEBI" id="CHEBI:57457"/>
    </ligand>
</feature>